<dbReference type="Proteomes" id="UP000708208">
    <property type="component" value="Unassembled WGS sequence"/>
</dbReference>
<dbReference type="AlphaFoldDB" id="A0A8J2KSK6"/>
<comment type="subcellular location">
    <subcellularLocation>
        <location evidence="1">Cytoplasm</location>
    </subcellularLocation>
</comment>
<feature type="domain" description="Cdc37 N-terminal" evidence="11">
    <location>
        <begin position="1"/>
        <end position="117"/>
    </location>
</feature>
<dbReference type="GO" id="GO:0050821">
    <property type="term" value="P:protein stabilization"/>
    <property type="evidence" value="ECO:0007669"/>
    <property type="project" value="TreeGrafter"/>
</dbReference>
<dbReference type="GO" id="GO:0005737">
    <property type="term" value="C:cytoplasm"/>
    <property type="evidence" value="ECO:0007669"/>
    <property type="project" value="UniProtKB-SubCell"/>
</dbReference>
<dbReference type="PANTHER" id="PTHR12800">
    <property type="entry name" value="CDC37-RELATED"/>
    <property type="match status" value="1"/>
</dbReference>
<keyword evidence="4" id="KW-0963">Cytoplasm</keyword>
<dbReference type="GO" id="GO:0051082">
    <property type="term" value="F:unfolded protein binding"/>
    <property type="evidence" value="ECO:0007669"/>
    <property type="project" value="TreeGrafter"/>
</dbReference>
<evidence type="ECO:0000256" key="7">
    <source>
        <dbReference type="SAM" id="Coils"/>
    </source>
</evidence>
<feature type="domain" description="Cdc37 C-terminal" evidence="9">
    <location>
        <begin position="274"/>
        <end position="361"/>
    </location>
</feature>
<accession>A0A8J2KSK6</accession>
<dbReference type="SMART" id="SM01069">
    <property type="entry name" value="CDC37_C"/>
    <property type="match status" value="1"/>
</dbReference>
<name>A0A8J2KSK6_9HEXA</name>
<reference evidence="12" key="1">
    <citation type="submission" date="2021-06" db="EMBL/GenBank/DDBJ databases">
        <authorList>
            <person name="Hodson N. C."/>
            <person name="Mongue J. A."/>
            <person name="Jaron S. K."/>
        </authorList>
    </citation>
    <scope>NUCLEOTIDE SEQUENCE</scope>
</reference>
<evidence type="ECO:0000256" key="5">
    <source>
        <dbReference type="ARBA" id="ARBA00023186"/>
    </source>
</evidence>
<dbReference type="PANTHER" id="PTHR12800:SF4">
    <property type="entry name" value="HSP90 CO-CHAPERONE CDC37"/>
    <property type="match status" value="1"/>
</dbReference>
<feature type="region of interest" description="Disordered" evidence="8">
    <location>
        <begin position="331"/>
        <end position="361"/>
    </location>
</feature>
<dbReference type="Pfam" id="PF08564">
    <property type="entry name" value="CDC37_C"/>
    <property type="match status" value="1"/>
</dbReference>
<dbReference type="Pfam" id="PF03234">
    <property type="entry name" value="CDC37_N"/>
    <property type="match status" value="1"/>
</dbReference>
<organism evidence="12 13">
    <name type="scientific">Allacma fusca</name>
    <dbReference type="NCBI Taxonomy" id="39272"/>
    <lineage>
        <taxon>Eukaryota</taxon>
        <taxon>Metazoa</taxon>
        <taxon>Ecdysozoa</taxon>
        <taxon>Arthropoda</taxon>
        <taxon>Hexapoda</taxon>
        <taxon>Collembola</taxon>
        <taxon>Symphypleona</taxon>
        <taxon>Sminthuridae</taxon>
        <taxon>Allacma</taxon>
    </lineage>
</organism>
<dbReference type="GO" id="GO:0031072">
    <property type="term" value="F:heat shock protein binding"/>
    <property type="evidence" value="ECO:0007669"/>
    <property type="project" value="TreeGrafter"/>
</dbReference>
<dbReference type="SMART" id="SM01070">
    <property type="entry name" value="CDC37_M"/>
    <property type="match status" value="1"/>
</dbReference>
<evidence type="ECO:0000313" key="12">
    <source>
        <dbReference type="EMBL" id="CAG7731425.1"/>
    </source>
</evidence>
<evidence type="ECO:0000256" key="3">
    <source>
        <dbReference type="ARBA" id="ARBA00020496"/>
    </source>
</evidence>
<comment type="caution">
    <text evidence="12">The sequence shown here is derived from an EMBL/GenBank/DDBJ whole genome shotgun (WGS) entry which is preliminary data.</text>
</comment>
<evidence type="ECO:0000256" key="6">
    <source>
        <dbReference type="ARBA" id="ARBA00031396"/>
    </source>
</evidence>
<comment type="similarity">
    <text evidence="2">Belongs to the CDC37 family.</text>
</comment>
<dbReference type="FunFam" id="1.20.58.610:FF:000001">
    <property type="entry name" value="Hsp90 co-chaperone Cdc37-like 1"/>
    <property type="match status" value="1"/>
</dbReference>
<feature type="domain" description="Cdc37 Hsp90 binding" evidence="10">
    <location>
        <begin position="110"/>
        <end position="273"/>
    </location>
</feature>
<dbReference type="OrthoDB" id="440202at2759"/>
<evidence type="ECO:0000256" key="4">
    <source>
        <dbReference type="ARBA" id="ARBA00022490"/>
    </source>
</evidence>
<feature type="coiled-coil region" evidence="7">
    <location>
        <begin position="40"/>
        <end position="101"/>
    </location>
</feature>
<evidence type="ECO:0000256" key="2">
    <source>
        <dbReference type="ARBA" id="ARBA00006222"/>
    </source>
</evidence>
<evidence type="ECO:0000313" key="13">
    <source>
        <dbReference type="Proteomes" id="UP000708208"/>
    </source>
</evidence>
<sequence length="361" mass="42009">MVDYSKWKNIEVSDDEDDTHPNIDTASLFRWRHQARVERMQEAEREKQDIDTRIKIHEKKKADIGDKKKKGEDVIDLEEALVKEEKEITKLKHEYEKKQRTTPWNVDTIGQDGFSKTIINNPPKSVKKELTEEEKAKNLREFMDKNEKILKEFGILRKYEDSKRFLMDHPELACEDTANFLVIWCVELAVMDKNELMNHVSHQAIAIQFLLELAKQLDVDPRSCISSFFTKIAQGGNTEYKETFEAELSLFRERIKNRAAEKIAEVEKEEREQRLGPGGLDPLEVLNTLPEELRTCFQTQDIPLLKETIRTMDEEEAKYHMKRCVDSGLWVPDAKSQAADGDADQNPENEEPGQDSVENQD</sequence>
<keyword evidence="5" id="KW-0143">Chaperone</keyword>
<dbReference type="InterPro" id="IPR013855">
    <property type="entry name" value="Cdc37_N_dom"/>
</dbReference>
<dbReference type="SMART" id="SM01071">
    <property type="entry name" value="CDC37_N"/>
    <property type="match status" value="1"/>
</dbReference>
<keyword evidence="13" id="KW-1185">Reference proteome</keyword>
<feature type="compositionally biased region" description="Acidic residues" evidence="8">
    <location>
        <begin position="341"/>
        <end position="361"/>
    </location>
</feature>
<dbReference type="InterPro" id="IPR004918">
    <property type="entry name" value="Cdc37"/>
</dbReference>
<keyword evidence="7" id="KW-0175">Coiled coil</keyword>
<evidence type="ECO:0000256" key="1">
    <source>
        <dbReference type="ARBA" id="ARBA00004496"/>
    </source>
</evidence>
<protein>
    <recommendedName>
        <fullName evidence="3">Hsp90 co-chaperone Cdc37</fullName>
    </recommendedName>
    <alternativeName>
        <fullName evidence="6">Hsp90 chaperone protein kinase-targeting subunit</fullName>
    </alternativeName>
</protein>
<evidence type="ECO:0000256" key="8">
    <source>
        <dbReference type="SAM" id="MobiDB-lite"/>
    </source>
</evidence>
<dbReference type="GO" id="GO:0019901">
    <property type="term" value="F:protein kinase binding"/>
    <property type="evidence" value="ECO:0007669"/>
    <property type="project" value="InterPro"/>
</dbReference>
<dbReference type="GO" id="GO:0051087">
    <property type="term" value="F:protein-folding chaperone binding"/>
    <property type="evidence" value="ECO:0007669"/>
    <property type="project" value="TreeGrafter"/>
</dbReference>
<evidence type="ECO:0000259" key="9">
    <source>
        <dbReference type="SMART" id="SM01069"/>
    </source>
</evidence>
<evidence type="ECO:0000259" key="10">
    <source>
        <dbReference type="SMART" id="SM01070"/>
    </source>
</evidence>
<gene>
    <name evidence="12" type="ORF">AFUS01_LOCUS20017</name>
</gene>
<evidence type="ECO:0000259" key="11">
    <source>
        <dbReference type="SMART" id="SM01071"/>
    </source>
</evidence>
<dbReference type="InterPro" id="IPR013873">
    <property type="entry name" value="Cdc37_C"/>
</dbReference>
<proteinExistence type="inferred from homology"/>
<dbReference type="EMBL" id="CAJVCH010212495">
    <property type="protein sequence ID" value="CAG7731425.1"/>
    <property type="molecule type" value="Genomic_DNA"/>
</dbReference>
<dbReference type="GO" id="GO:0006457">
    <property type="term" value="P:protein folding"/>
    <property type="evidence" value="ECO:0007669"/>
    <property type="project" value="TreeGrafter"/>
</dbReference>
<dbReference type="InterPro" id="IPR013874">
    <property type="entry name" value="Cdc37_Hsp90-bd"/>
</dbReference>
<dbReference type="Pfam" id="PF08565">
    <property type="entry name" value="CDC37_M"/>
    <property type="match status" value="1"/>
</dbReference>